<evidence type="ECO:0000256" key="5">
    <source>
        <dbReference type="ARBA" id="ARBA00022764"/>
    </source>
</evidence>
<organism evidence="6">
    <name type="scientific">candidate division WOR-3 bacterium</name>
    <dbReference type="NCBI Taxonomy" id="2052148"/>
    <lineage>
        <taxon>Bacteria</taxon>
        <taxon>Bacteria division WOR-3</taxon>
    </lineage>
</organism>
<dbReference type="InterPro" id="IPR050490">
    <property type="entry name" value="Bact_solute-bd_prot1"/>
</dbReference>
<dbReference type="InterPro" id="IPR006059">
    <property type="entry name" value="SBP"/>
</dbReference>
<evidence type="ECO:0000256" key="4">
    <source>
        <dbReference type="ARBA" id="ARBA00022729"/>
    </source>
</evidence>
<dbReference type="EMBL" id="DRBW01000192">
    <property type="protein sequence ID" value="HDM90570.1"/>
    <property type="molecule type" value="Genomic_DNA"/>
</dbReference>
<name>A0A7C1BCA9_UNCW3</name>
<dbReference type="PROSITE" id="PS01037">
    <property type="entry name" value="SBP_BACTERIAL_1"/>
    <property type="match status" value="1"/>
</dbReference>
<evidence type="ECO:0000313" key="6">
    <source>
        <dbReference type="EMBL" id="HDM90570.1"/>
    </source>
</evidence>
<evidence type="ECO:0000256" key="1">
    <source>
        <dbReference type="ARBA" id="ARBA00004196"/>
    </source>
</evidence>
<keyword evidence="4" id="KW-0732">Signal</keyword>
<evidence type="ECO:0000256" key="2">
    <source>
        <dbReference type="ARBA" id="ARBA00008520"/>
    </source>
</evidence>
<comment type="subcellular location">
    <subcellularLocation>
        <location evidence="1">Cell envelope</location>
    </subcellularLocation>
</comment>
<proteinExistence type="inferred from homology"/>
<dbReference type="GO" id="GO:0030313">
    <property type="term" value="C:cell envelope"/>
    <property type="evidence" value="ECO:0007669"/>
    <property type="project" value="UniProtKB-SubCell"/>
</dbReference>
<sequence>MRKVPLFLFLTFLFAGCISKGYRGVPFWHAMGGPLGDVLNGIIDDFNKQHPDSLPIVSVKMGNYSTLSQKLMGAVAAGKPPVLAQVYESWTSELLSAGKIVPLDRYIMGENGLGKEILDDIFPIFLEDNRWEGEFITFPFNKSVPVFYYNMDLFEKYGIEEFPKTWDEFREIAKKLTIDTDGDGKYDIYGTAFPVNVWMFETLLYQKGGALIKDGKAAFNSKEGVEALQYFVDLIYKDSCAYLSTGYRHQDDFAVGKVAMVWGTIVSYSFMKDKITFRLGVARIPRDRDSVVVISGTNVALFSDVPEVKREKAFEFIKYFLTPEVQARWSIGTGYLPLRRSVLERPEMKEFLSKVPGMKEAILSVEHAIYEPRTPAWFTGRRYLETEGLEPVFLGYLSPREALDRAAALIDVELQRIEKRAKSAP</sequence>
<comment type="similarity">
    <text evidence="2">Belongs to the bacterial solute-binding protein 1 family.</text>
</comment>
<keyword evidence="3" id="KW-0813">Transport</keyword>
<dbReference type="GO" id="GO:0055085">
    <property type="term" value="P:transmembrane transport"/>
    <property type="evidence" value="ECO:0007669"/>
    <property type="project" value="InterPro"/>
</dbReference>
<dbReference type="Pfam" id="PF13416">
    <property type="entry name" value="SBP_bac_8"/>
    <property type="match status" value="1"/>
</dbReference>
<dbReference type="Proteomes" id="UP000885931">
    <property type="component" value="Unassembled WGS sequence"/>
</dbReference>
<dbReference type="AlphaFoldDB" id="A0A7C1BCA9"/>
<dbReference type="CDD" id="cd14748">
    <property type="entry name" value="PBP2_UgpB"/>
    <property type="match status" value="1"/>
</dbReference>
<gene>
    <name evidence="6" type="ORF">ENG67_05120</name>
</gene>
<accession>A0A7C1BCA9</accession>
<dbReference type="SUPFAM" id="SSF53850">
    <property type="entry name" value="Periplasmic binding protein-like II"/>
    <property type="match status" value="1"/>
</dbReference>
<dbReference type="PROSITE" id="PS51257">
    <property type="entry name" value="PROKAR_LIPOPROTEIN"/>
    <property type="match status" value="1"/>
</dbReference>
<comment type="caution">
    <text evidence="6">The sequence shown here is derived from an EMBL/GenBank/DDBJ whole genome shotgun (WGS) entry which is preliminary data.</text>
</comment>
<dbReference type="PANTHER" id="PTHR43649:SF31">
    <property type="entry name" value="SN-GLYCEROL-3-PHOSPHATE-BINDING PERIPLASMIC PROTEIN UGPB"/>
    <property type="match status" value="1"/>
</dbReference>
<protein>
    <submittedName>
        <fullName evidence="6">ABC transporter substrate-binding protein</fullName>
    </submittedName>
</protein>
<dbReference type="Gene3D" id="3.40.190.10">
    <property type="entry name" value="Periplasmic binding protein-like II"/>
    <property type="match status" value="2"/>
</dbReference>
<evidence type="ECO:0000256" key="3">
    <source>
        <dbReference type="ARBA" id="ARBA00022448"/>
    </source>
</evidence>
<dbReference type="InterPro" id="IPR006061">
    <property type="entry name" value="SBP_1_CS"/>
</dbReference>
<keyword evidence="5" id="KW-0574">Periplasm</keyword>
<dbReference type="PANTHER" id="PTHR43649">
    <property type="entry name" value="ARABINOSE-BINDING PROTEIN-RELATED"/>
    <property type="match status" value="1"/>
</dbReference>
<reference evidence="6" key="1">
    <citation type="journal article" date="2020" name="mSystems">
        <title>Genome- and Community-Level Interaction Insights into Carbon Utilization and Element Cycling Functions of Hydrothermarchaeota in Hydrothermal Sediment.</title>
        <authorList>
            <person name="Zhou Z."/>
            <person name="Liu Y."/>
            <person name="Xu W."/>
            <person name="Pan J."/>
            <person name="Luo Z.H."/>
            <person name="Li M."/>
        </authorList>
    </citation>
    <scope>NUCLEOTIDE SEQUENCE [LARGE SCALE GENOMIC DNA]</scope>
    <source>
        <strain evidence="6">HyVt-237</strain>
    </source>
</reference>